<organism evidence="11 12">
    <name type="scientific">Halodesulfovibrio spirochaetisodalis</name>
    <dbReference type="NCBI Taxonomy" id="1560234"/>
    <lineage>
        <taxon>Bacteria</taxon>
        <taxon>Pseudomonadati</taxon>
        <taxon>Thermodesulfobacteriota</taxon>
        <taxon>Desulfovibrionia</taxon>
        <taxon>Desulfovibrionales</taxon>
        <taxon>Desulfovibrionaceae</taxon>
        <taxon>Halodesulfovibrio</taxon>
    </lineage>
</organism>
<dbReference type="GO" id="GO:0005978">
    <property type="term" value="P:glycogen biosynthetic process"/>
    <property type="evidence" value="ECO:0007669"/>
    <property type="project" value="UniProtKB-UniRule"/>
</dbReference>
<dbReference type="GO" id="GO:0009011">
    <property type="term" value="F:alpha-1,4-glucan glucosyltransferase (ADP-glucose donor) activity"/>
    <property type="evidence" value="ECO:0007669"/>
    <property type="project" value="UniProtKB-UniRule"/>
</dbReference>
<keyword evidence="12" id="KW-1185">Reference proteome</keyword>
<dbReference type="AlphaFoldDB" id="A0A1B7X949"/>
<gene>
    <name evidence="8" type="primary">glgA</name>
    <name evidence="11" type="ORF">SP90_15495</name>
</gene>
<evidence type="ECO:0000313" key="12">
    <source>
        <dbReference type="Proteomes" id="UP000091979"/>
    </source>
</evidence>
<reference evidence="11 12" key="1">
    <citation type="submission" date="2015-01" db="EMBL/GenBank/DDBJ databases">
        <title>Desulfovibrio sp. JC271 draft genome sequence.</title>
        <authorList>
            <person name="Shivani Y."/>
            <person name="Subhash Y."/>
            <person name="Sasikala C."/>
            <person name="Ramana C.V."/>
        </authorList>
    </citation>
    <scope>NUCLEOTIDE SEQUENCE [LARGE SCALE GENOMIC DNA]</scope>
    <source>
        <strain evidence="11 12">JC271</strain>
    </source>
</reference>
<accession>A0A1B7X949</accession>
<evidence type="ECO:0000256" key="6">
    <source>
        <dbReference type="ARBA" id="ARBA00022679"/>
    </source>
</evidence>
<dbReference type="SUPFAM" id="SSF53756">
    <property type="entry name" value="UDP-Glycosyltransferase/glycogen phosphorylase"/>
    <property type="match status" value="1"/>
</dbReference>
<evidence type="ECO:0000259" key="9">
    <source>
        <dbReference type="Pfam" id="PF00534"/>
    </source>
</evidence>
<sequence length="484" mass="55072">MGADVVFITSEIFPFSKTGGLGDVLGALPLALHNKGINTAVITPFYGRIGTAEYDIRLAWSDVHVGYPWEPITADVYQADYKGMPVYFIHRSEYFDRRFYYCDHKGDFFDNAERFIFFNRAAQRLMERFERAPKIIHAHDWQAALSPAYLHFNRMSNPFWEDTRSVLTIHNLAFQGRFASRLFENCGLPPSAWCIDGVEFYGDFNLMKAGISYADKITTVSPNYSKEILTPEFGCNLHNVLLGRKDRLHGILNGADYSVWNPEENKYLPKTYTCHNVRGKRACKHTLIEELGLDPALKKRPLLGFIGRLRKQKGVNMLEEIIPELMKKNVGLVILGEGNLEREAALLNYMEMYPDKLSTIVDYTEDLAHKIHAASDIFLMPSTYEPCGLTQLYALRFGTVPVASDVGGLHDTIMSWPHPHATGFTFEHVNSGAFIDSITDAIDVWENNPREFRRIVGRAMTKEFSWDSSANEYAALYSELGLRT</sequence>
<evidence type="ECO:0000256" key="5">
    <source>
        <dbReference type="ARBA" id="ARBA00022676"/>
    </source>
</evidence>
<feature type="binding site" evidence="8">
    <location>
        <position position="17"/>
    </location>
    <ligand>
        <name>ADP-alpha-D-glucose</name>
        <dbReference type="ChEBI" id="CHEBI:57498"/>
    </ligand>
</feature>
<evidence type="ECO:0000256" key="4">
    <source>
        <dbReference type="ARBA" id="ARBA00010281"/>
    </source>
</evidence>
<comment type="function">
    <text evidence="2 8">Synthesizes alpha-1,4-glucan chains using ADP-glucose.</text>
</comment>
<keyword evidence="6 8" id="KW-0808">Transferase</keyword>
<comment type="catalytic activity">
    <reaction evidence="1 8">
        <text>[(1-&gt;4)-alpha-D-glucosyl](n) + ADP-alpha-D-glucose = [(1-&gt;4)-alpha-D-glucosyl](n+1) + ADP + H(+)</text>
        <dbReference type="Rhea" id="RHEA:18189"/>
        <dbReference type="Rhea" id="RHEA-COMP:9584"/>
        <dbReference type="Rhea" id="RHEA-COMP:9587"/>
        <dbReference type="ChEBI" id="CHEBI:15378"/>
        <dbReference type="ChEBI" id="CHEBI:15444"/>
        <dbReference type="ChEBI" id="CHEBI:57498"/>
        <dbReference type="ChEBI" id="CHEBI:456216"/>
        <dbReference type="EC" id="2.4.1.21"/>
    </reaction>
</comment>
<evidence type="ECO:0000313" key="11">
    <source>
        <dbReference type="EMBL" id="OBQ45891.1"/>
    </source>
</evidence>
<dbReference type="STRING" id="1560234.SP90_15495"/>
<dbReference type="HAMAP" id="MF_00484">
    <property type="entry name" value="Glycogen_synth"/>
    <property type="match status" value="1"/>
</dbReference>
<keyword evidence="5 8" id="KW-0328">Glycosyltransferase</keyword>
<dbReference type="GO" id="GO:0004373">
    <property type="term" value="F:alpha-1,4-glucan glucosyltransferase (UDP-glucose donor) activity"/>
    <property type="evidence" value="ECO:0007669"/>
    <property type="project" value="InterPro"/>
</dbReference>
<evidence type="ECO:0000256" key="1">
    <source>
        <dbReference type="ARBA" id="ARBA00001478"/>
    </source>
</evidence>
<dbReference type="Gene3D" id="3.40.50.2000">
    <property type="entry name" value="Glycogen Phosphorylase B"/>
    <property type="match status" value="2"/>
</dbReference>
<keyword evidence="7 8" id="KW-0320">Glycogen biosynthesis</keyword>
<proteinExistence type="inferred from homology"/>
<dbReference type="UniPathway" id="UPA00164"/>
<evidence type="ECO:0000256" key="8">
    <source>
        <dbReference type="HAMAP-Rule" id="MF_00484"/>
    </source>
</evidence>
<comment type="pathway">
    <text evidence="3 8">Glycan biosynthesis; glycogen biosynthesis.</text>
</comment>
<feature type="domain" description="Starch synthase catalytic" evidence="10">
    <location>
        <begin position="5"/>
        <end position="241"/>
    </location>
</feature>
<evidence type="ECO:0000256" key="7">
    <source>
        <dbReference type="ARBA" id="ARBA00023056"/>
    </source>
</evidence>
<dbReference type="EMBL" id="JXMS01000036">
    <property type="protein sequence ID" value="OBQ45891.1"/>
    <property type="molecule type" value="Genomic_DNA"/>
</dbReference>
<dbReference type="InterPro" id="IPR011835">
    <property type="entry name" value="GS/SS"/>
</dbReference>
<comment type="caution">
    <text evidence="11">The sequence shown here is derived from an EMBL/GenBank/DDBJ whole genome shotgun (WGS) entry which is preliminary data.</text>
</comment>
<dbReference type="EC" id="2.4.1.21" evidence="8"/>
<dbReference type="InterPro" id="IPR001296">
    <property type="entry name" value="Glyco_trans_1"/>
</dbReference>
<dbReference type="Pfam" id="PF08323">
    <property type="entry name" value="Glyco_transf_5"/>
    <property type="match status" value="1"/>
</dbReference>
<dbReference type="NCBIfam" id="NF001899">
    <property type="entry name" value="PRK00654.1-2"/>
    <property type="match status" value="1"/>
</dbReference>
<dbReference type="PATRIC" id="fig|1560234.3.peg.2392"/>
<protein>
    <recommendedName>
        <fullName evidence="8">Glycogen synthase</fullName>
        <ecNumber evidence="8">2.4.1.21</ecNumber>
    </recommendedName>
    <alternativeName>
        <fullName evidence="8">Starch [bacterial glycogen] synthase</fullName>
    </alternativeName>
</protein>
<dbReference type="Proteomes" id="UP000091979">
    <property type="component" value="Unassembled WGS sequence"/>
</dbReference>
<evidence type="ECO:0000256" key="3">
    <source>
        <dbReference type="ARBA" id="ARBA00004964"/>
    </source>
</evidence>
<name>A0A1B7X949_9BACT</name>
<evidence type="ECO:0000259" key="10">
    <source>
        <dbReference type="Pfam" id="PF08323"/>
    </source>
</evidence>
<dbReference type="PANTHER" id="PTHR45825:SF11">
    <property type="entry name" value="ALPHA AMYLASE DOMAIN-CONTAINING PROTEIN"/>
    <property type="match status" value="1"/>
</dbReference>
<dbReference type="NCBIfam" id="TIGR02095">
    <property type="entry name" value="glgA"/>
    <property type="match status" value="1"/>
</dbReference>
<dbReference type="PANTHER" id="PTHR45825">
    <property type="entry name" value="GRANULE-BOUND STARCH SYNTHASE 1, CHLOROPLASTIC/AMYLOPLASTIC"/>
    <property type="match status" value="1"/>
</dbReference>
<dbReference type="OrthoDB" id="9808590at2"/>
<comment type="similarity">
    <text evidence="4 8">Belongs to the glycosyltransferase 1 family. Bacterial/plant glycogen synthase subfamily.</text>
</comment>
<feature type="domain" description="Glycosyl transferase family 1" evidence="9">
    <location>
        <begin position="298"/>
        <end position="445"/>
    </location>
</feature>
<dbReference type="InterPro" id="IPR013534">
    <property type="entry name" value="Starch_synth_cat_dom"/>
</dbReference>
<dbReference type="Pfam" id="PF00534">
    <property type="entry name" value="Glycos_transf_1"/>
    <property type="match status" value="1"/>
</dbReference>
<dbReference type="CDD" id="cd03791">
    <property type="entry name" value="GT5_Glycogen_synthase_DULL1-like"/>
    <property type="match status" value="1"/>
</dbReference>
<dbReference type="RefSeq" id="WP_066858427.1">
    <property type="nucleotide sequence ID" value="NZ_JXMS01000036.1"/>
</dbReference>
<evidence type="ECO:0000256" key="2">
    <source>
        <dbReference type="ARBA" id="ARBA00002764"/>
    </source>
</evidence>